<protein>
    <submittedName>
        <fullName evidence="1">Uncharacterized protein</fullName>
    </submittedName>
</protein>
<comment type="caution">
    <text evidence="1">The sequence shown here is derived from an EMBL/GenBank/DDBJ whole genome shotgun (WGS) entry which is preliminary data.</text>
</comment>
<accession>A0ABT5G821</accession>
<reference evidence="1 2" key="1">
    <citation type="journal article" date="2015" name="Int. J. Syst. Evol. Microbiol.">
        <title>Streptomyces gilvifuscus sp. nov., an actinomycete that produces antibacterial compounds isolated from soil.</title>
        <authorList>
            <person name="Nguyen T.M."/>
            <person name="Kim J."/>
        </authorList>
    </citation>
    <scope>NUCLEOTIDE SEQUENCE [LARGE SCALE GENOMIC DNA]</scope>
    <source>
        <strain evidence="1 2">T113</strain>
    </source>
</reference>
<evidence type="ECO:0000313" key="1">
    <source>
        <dbReference type="EMBL" id="MDC2961020.1"/>
    </source>
</evidence>
<evidence type="ECO:0000313" key="2">
    <source>
        <dbReference type="Proteomes" id="UP001221328"/>
    </source>
</evidence>
<sequence>MEIELVGGAFDGRRLSVRREPTAPQPYLLVAEHLPLSDGNGEPTAVEALLASFEIVRYEHDAEADDRAGVRRPLYRRTSEPAV</sequence>
<dbReference type="RefSeq" id="WP_272178953.1">
    <property type="nucleotide sequence ID" value="NZ_JAQOSK010000029.1"/>
</dbReference>
<dbReference type="Proteomes" id="UP001221328">
    <property type="component" value="Unassembled WGS sequence"/>
</dbReference>
<organism evidence="1 2">
    <name type="scientific">Streptomyces gilvifuscus</name>
    <dbReference type="NCBI Taxonomy" id="1550617"/>
    <lineage>
        <taxon>Bacteria</taxon>
        <taxon>Bacillati</taxon>
        <taxon>Actinomycetota</taxon>
        <taxon>Actinomycetes</taxon>
        <taxon>Kitasatosporales</taxon>
        <taxon>Streptomycetaceae</taxon>
        <taxon>Streptomyces</taxon>
    </lineage>
</organism>
<name>A0ABT5G821_9ACTN</name>
<proteinExistence type="predicted"/>
<keyword evidence="2" id="KW-1185">Reference proteome</keyword>
<dbReference type="EMBL" id="JAQOSK010000029">
    <property type="protein sequence ID" value="MDC2961020.1"/>
    <property type="molecule type" value="Genomic_DNA"/>
</dbReference>
<gene>
    <name evidence="1" type="ORF">PO587_42005</name>
</gene>